<keyword evidence="2" id="KW-1185">Reference proteome</keyword>
<comment type="caution">
    <text evidence="1">The sequence shown here is derived from an EMBL/GenBank/DDBJ whole genome shotgun (WGS) entry which is preliminary data.</text>
</comment>
<name>A0A835M6H9_9MAGN</name>
<dbReference type="EMBL" id="JADFTS010000002">
    <property type="protein sequence ID" value="KAF9621055.1"/>
    <property type="molecule type" value="Genomic_DNA"/>
</dbReference>
<evidence type="ECO:0000313" key="1">
    <source>
        <dbReference type="EMBL" id="KAF9621055.1"/>
    </source>
</evidence>
<dbReference type="PANTHER" id="PTHR31973">
    <property type="entry name" value="POLYPROTEIN, PUTATIVE-RELATED"/>
    <property type="match status" value="1"/>
</dbReference>
<dbReference type="OrthoDB" id="1918246at2759"/>
<evidence type="ECO:0000313" key="2">
    <source>
        <dbReference type="Proteomes" id="UP000631114"/>
    </source>
</evidence>
<evidence type="ECO:0008006" key="3">
    <source>
        <dbReference type="Google" id="ProtNLM"/>
    </source>
</evidence>
<reference evidence="1 2" key="1">
    <citation type="submission" date="2020-10" db="EMBL/GenBank/DDBJ databases">
        <title>The Coptis chinensis genome and diversification of protoberbering-type alkaloids.</title>
        <authorList>
            <person name="Wang B."/>
            <person name="Shu S."/>
            <person name="Song C."/>
            <person name="Liu Y."/>
        </authorList>
    </citation>
    <scope>NUCLEOTIDE SEQUENCE [LARGE SCALE GENOMIC DNA]</scope>
    <source>
        <strain evidence="1">HL-2020</strain>
        <tissue evidence="1">Leaf</tissue>
    </source>
</reference>
<dbReference type="Proteomes" id="UP000631114">
    <property type="component" value="Unassembled WGS sequence"/>
</dbReference>
<gene>
    <name evidence="1" type="ORF">IFM89_016079</name>
</gene>
<dbReference type="PANTHER" id="PTHR31973:SF187">
    <property type="entry name" value="MUTATOR TRANSPOSASE MUDRA PROTEIN"/>
    <property type="match status" value="1"/>
</dbReference>
<organism evidence="1 2">
    <name type="scientific">Coptis chinensis</name>
    <dbReference type="NCBI Taxonomy" id="261450"/>
    <lineage>
        <taxon>Eukaryota</taxon>
        <taxon>Viridiplantae</taxon>
        <taxon>Streptophyta</taxon>
        <taxon>Embryophyta</taxon>
        <taxon>Tracheophyta</taxon>
        <taxon>Spermatophyta</taxon>
        <taxon>Magnoliopsida</taxon>
        <taxon>Ranunculales</taxon>
        <taxon>Ranunculaceae</taxon>
        <taxon>Coptidoideae</taxon>
        <taxon>Coptis</taxon>
    </lineage>
</organism>
<dbReference type="AlphaFoldDB" id="A0A835M6H9"/>
<accession>A0A835M6H9</accession>
<sequence>MCFNRDAKDNLIEFDGELHSLACYCFSKKIAIVEIKVVVYVTSLITSSGSICASSSSSSTSSVGGGGGLVIARKSYKFDFWARNFDGGVGQRFALGAPEFHCKLIEYSIVSGYKYKLIKNDEFKVTAVCENKNEGNCEWCIYSCDTYGSFEIKKINLTHTYGFAFKDYNHLPLKTYLVMTHILDFVRDKLFLSLGYITSFYCREYGLKISKHLSYAGKKLALTKLYGDVTLSYNELLWYTKELKRRDPGNCVDLQVNEESGKFERVFVAFESKILPPDVKRALSIPQVKRIESTGVMRYSAHKCRKCHKTDLHGRKTCRGKTFDTADVESRVRDELPSGSGDMILRSWQFFDVGSTSEAV</sequence>
<proteinExistence type="predicted"/>
<protein>
    <recommendedName>
        <fullName evidence="3">Transposase MuDR plant domain-containing protein</fullName>
    </recommendedName>
</protein>